<feature type="domain" description="ORC1/DEAH AAA+ ATPase" evidence="2">
    <location>
        <begin position="98"/>
        <end position="212"/>
    </location>
</feature>
<evidence type="ECO:0000313" key="4">
    <source>
        <dbReference type="EMBL" id="VFK68329.1"/>
    </source>
</evidence>
<dbReference type="Pfam" id="PF13401">
    <property type="entry name" value="AAA_22"/>
    <property type="match status" value="1"/>
</dbReference>
<evidence type="ECO:0000313" key="3">
    <source>
        <dbReference type="EMBL" id="VFK58232.1"/>
    </source>
</evidence>
<organism evidence="4">
    <name type="scientific">Candidatus Kentrum sp. UNK</name>
    <dbReference type="NCBI Taxonomy" id="2126344"/>
    <lineage>
        <taxon>Bacteria</taxon>
        <taxon>Pseudomonadati</taxon>
        <taxon>Pseudomonadota</taxon>
        <taxon>Gammaproteobacteria</taxon>
        <taxon>Candidatus Kentrum</taxon>
    </lineage>
</organism>
<accession>A0A451AQP3</accession>
<reference evidence="4" key="1">
    <citation type="submission" date="2019-02" db="EMBL/GenBank/DDBJ databases">
        <authorList>
            <person name="Gruber-Vodicka R. H."/>
            <person name="Seah K. B. B."/>
        </authorList>
    </citation>
    <scope>NUCLEOTIDE SEQUENCE</scope>
    <source>
        <strain evidence="4">BECK_BY19</strain>
        <strain evidence="3">BECK_BY8</strain>
    </source>
</reference>
<evidence type="ECO:0008006" key="5">
    <source>
        <dbReference type="Google" id="ProtNLM"/>
    </source>
</evidence>
<feature type="domain" description="B transposition protein C-terminal" evidence="1">
    <location>
        <begin position="228"/>
        <end position="306"/>
    </location>
</feature>
<dbReference type="InterPro" id="IPR009084">
    <property type="entry name" value="B_transpositn_C"/>
</dbReference>
<dbReference type="InterPro" id="IPR027417">
    <property type="entry name" value="P-loop_NTPase"/>
</dbReference>
<evidence type="ECO:0000259" key="1">
    <source>
        <dbReference type="Pfam" id="PF09077"/>
    </source>
</evidence>
<dbReference type="Gene3D" id="1.10.1180.10">
    <property type="entry name" value="B transposition protein, C-terminal domain"/>
    <property type="match status" value="1"/>
</dbReference>
<evidence type="ECO:0000259" key="2">
    <source>
        <dbReference type="Pfam" id="PF13401"/>
    </source>
</evidence>
<dbReference type="PANTHER" id="PTHR35894">
    <property type="entry name" value="GENERAL SECRETION PATHWAY PROTEIN A-RELATED"/>
    <property type="match status" value="1"/>
</dbReference>
<sequence>MTEKLYNAKLQEKIKELLAGGLNQAAVSSRVGISPAVLSQWLDSKYPGDVPGVEEKITRWLASQEKKAEYAVPVLPAFVETDTAKRIISAIFSAHVNRDISLIHGGAGLGKSVCARQYREETPNVYLVTMTPTVNSTVACLERIAMTLGLRVGNERAARIEAVIVEKLMGSEGLLIIDEAQHLSMPALETIRSIHDATEIGLVLMGNEIIYTRVTGGTRASEFAQLFSRIGMRVSLRQPTQEDVRMLIRATELPREKAIFDVLLRIARKPGALRGMKKVIRNATLIAREKMQPITADLIHDLWRNLTGEEGERHHYAPVISLVSGIR</sequence>
<dbReference type="InterPro" id="IPR036733">
    <property type="entry name" value="B_transposit_C_sf"/>
</dbReference>
<dbReference type="InterPro" id="IPR052026">
    <property type="entry name" value="ExeA_AAA_ATPase_DNA-bind"/>
</dbReference>
<dbReference type="GO" id="GO:0003677">
    <property type="term" value="F:DNA binding"/>
    <property type="evidence" value="ECO:0007669"/>
    <property type="project" value="InterPro"/>
</dbReference>
<gene>
    <name evidence="3" type="ORF">BECKUNK1418G_GA0071005_100258</name>
    <name evidence="4" type="ORF">BECKUNK1418H_GA0071006_100158</name>
</gene>
<name>A0A451AQP3_9GAMM</name>
<dbReference type="InterPro" id="IPR049945">
    <property type="entry name" value="AAA_22"/>
</dbReference>
<dbReference type="GO" id="GO:0006313">
    <property type="term" value="P:DNA transposition"/>
    <property type="evidence" value="ECO:0007669"/>
    <property type="project" value="InterPro"/>
</dbReference>
<proteinExistence type="predicted"/>
<dbReference type="Pfam" id="PF09077">
    <property type="entry name" value="Phage-MuB_C"/>
    <property type="match status" value="1"/>
</dbReference>
<dbReference type="PANTHER" id="PTHR35894:SF5">
    <property type="entry name" value="MU-LIKE PROPHAGE FLUMU DNA TRANSPOSITION PROTEIN B"/>
    <property type="match status" value="1"/>
</dbReference>
<protein>
    <recommendedName>
        <fullName evidence="5">DNA transposition protein, AAA+ family ATPase</fullName>
    </recommendedName>
</protein>
<dbReference type="InterPro" id="IPR010982">
    <property type="entry name" value="Lambda_DNA-bd_dom_sf"/>
</dbReference>
<dbReference type="Gene3D" id="1.10.260.40">
    <property type="entry name" value="lambda repressor-like DNA-binding domains"/>
    <property type="match status" value="1"/>
</dbReference>
<dbReference type="SUPFAM" id="SSF52540">
    <property type="entry name" value="P-loop containing nucleoside triphosphate hydrolases"/>
    <property type="match status" value="1"/>
</dbReference>
<dbReference type="AlphaFoldDB" id="A0A451AQP3"/>
<dbReference type="EMBL" id="CAADFZ010000002">
    <property type="protein sequence ID" value="VFK58232.1"/>
    <property type="molecule type" value="Genomic_DNA"/>
</dbReference>
<dbReference type="GO" id="GO:0016887">
    <property type="term" value="F:ATP hydrolysis activity"/>
    <property type="evidence" value="ECO:0007669"/>
    <property type="project" value="InterPro"/>
</dbReference>
<dbReference type="EMBL" id="CAADGD010000001">
    <property type="protein sequence ID" value="VFK68329.1"/>
    <property type="molecule type" value="Genomic_DNA"/>
</dbReference>